<accession>A0A846ZN68</accession>
<keyword evidence="1" id="KW-0472">Membrane</keyword>
<comment type="caution">
    <text evidence="2">The sequence shown here is derived from an EMBL/GenBank/DDBJ whole genome shotgun (WGS) entry which is preliminary data.</text>
</comment>
<keyword evidence="1" id="KW-1133">Transmembrane helix</keyword>
<evidence type="ECO:0000313" key="3">
    <source>
        <dbReference type="Proteomes" id="UP000541636"/>
    </source>
</evidence>
<feature type="transmembrane region" description="Helical" evidence="1">
    <location>
        <begin position="20"/>
        <end position="52"/>
    </location>
</feature>
<organism evidence="2 3">
    <name type="scientific">Oleiagrimonas citrea</name>
    <dbReference type="NCBI Taxonomy" id="1665687"/>
    <lineage>
        <taxon>Bacteria</taxon>
        <taxon>Pseudomonadati</taxon>
        <taxon>Pseudomonadota</taxon>
        <taxon>Gammaproteobacteria</taxon>
        <taxon>Lysobacterales</taxon>
        <taxon>Rhodanobacteraceae</taxon>
        <taxon>Oleiagrimonas</taxon>
    </lineage>
</organism>
<reference evidence="2 3" key="1">
    <citation type="journal article" date="2017" name="Int. J. Syst. Evol. Microbiol.">
        <title>Oleiagrimonas citrea sp. nov., a marine bacterium isolated from tidal flat sediment and emended description of the genus Oleiagrimonas Fang et al. 2015 and Oleiagrimonas soli.</title>
        <authorList>
            <person name="Yang S.H."/>
            <person name="Seo H.S."/>
            <person name="Seong C.N."/>
            <person name="Kwon K.K."/>
        </authorList>
    </citation>
    <scope>NUCLEOTIDE SEQUENCE [LARGE SCALE GENOMIC DNA]</scope>
    <source>
        <strain evidence="2 3">MEBiC09124</strain>
    </source>
</reference>
<sequence length="93" mass="10168">MRTRLFILQRPRHPLARLALALLGLAVFGALLVFGLIALAVLVAVGGVLMLVRAWRGRHADGNAPDDGSRPADPEVLEGEYVVIRESRHVRHS</sequence>
<gene>
    <name evidence="2" type="ORF">HF690_10750</name>
</gene>
<dbReference type="AlphaFoldDB" id="A0A846ZN68"/>
<dbReference type="RefSeq" id="WP_113063816.1">
    <property type="nucleotide sequence ID" value="NZ_JAAZQD010000004.1"/>
</dbReference>
<evidence type="ECO:0000256" key="1">
    <source>
        <dbReference type="SAM" id="Phobius"/>
    </source>
</evidence>
<dbReference type="Proteomes" id="UP000541636">
    <property type="component" value="Unassembled WGS sequence"/>
</dbReference>
<proteinExistence type="predicted"/>
<keyword evidence="1" id="KW-0812">Transmembrane</keyword>
<evidence type="ECO:0000313" key="2">
    <source>
        <dbReference type="EMBL" id="NKZ39426.1"/>
    </source>
</evidence>
<protein>
    <submittedName>
        <fullName evidence="2">Uncharacterized protein</fullName>
    </submittedName>
</protein>
<dbReference type="EMBL" id="JAAZQD010000004">
    <property type="protein sequence ID" value="NKZ39426.1"/>
    <property type="molecule type" value="Genomic_DNA"/>
</dbReference>
<name>A0A846ZN68_9GAMM</name>
<keyword evidence="3" id="KW-1185">Reference proteome</keyword>